<evidence type="ECO:0000313" key="1">
    <source>
        <dbReference type="EMBL" id="QHN78130.1"/>
    </source>
</evidence>
<organism evidence="1 2">
    <name type="scientific">Arachis hypogaea</name>
    <name type="common">Peanut</name>
    <dbReference type="NCBI Taxonomy" id="3818"/>
    <lineage>
        <taxon>Eukaryota</taxon>
        <taxon>Viridiplantae</taxon>
        <taxon>Streptophyta</taxon>
        <taxon>Embryophyta</taxon>
        <taxon>Tracheophyta</taxon>
        <taxon>Spermatophyta</taxon>
        <taxon>Magnoliopsida</taxon>
        <taxon>eudicotyledons</taxon>
        <taxon>Gunneridae</taxon>
        <taxon>Pentapetalae</taxon>
        <taxon>rosids</taxon>
        <taxon>fabids</taxon>
        <taxon>Fabales</taxon>
        <taxon>Fabaceae</taxon>
        <taxon>Papilionoideae</taxon>
        <taxon>50 kb inversion clade</taxon>
        <taxon>dalbergioids sensu lato</taxon>
        <taxon>Dalbergieae</taxon>
        <taxon>Pterocarpus clade</taxon>
        <taxon>Arachis</taxon>
    </lineage>
</organism>
<sequence>MDFKLIDANFESAVAITSMLQLAEVHANAQVSVKPKKSSLKERKQKLLAFLQGLQEFAERKDNGKMAEGSKGEEKAGN</sequence>
<dbReference type="EMBL" id="CP031001">
    <property type="protein sequence ID" value="QHN78130.1"/>
    <property type="molecule type" value="Genomic_DNA"/>
</dbReference>
<dbReference type="AlphaFoldDB" id="A0A6B9V9H0"/>
<dbReference type="GO" id="GO:0008168">
    <property type="term" value="F:methyltransferase activity"/>
    <property type="evidence" value="ECO:0007669"/>
    <property type="project" value="UniProtKB-KW"/>
</dbReference>
<proteinExistence type="predicted"/>
<dbReference type="Proteomes" id="UP000464620">
    <property type="component" value="Chromosome B09"/>
</dbReference>
<name>A0A6B9V9H0_ARAHY</name>
<accession>A0A6B9V9H0</accession>
<protein>
    <submittedName>
        <fullName evidence="1">Histone-lysine N-methyltransferase</fullName>
    </submittedName>
</protein>
<dbReference type="GO" id="GO:0032259">
    <property type="term" value="P:methylation"/>
    <property type="evidence" value="ECO:0007669"/>
    <property type="project" value="UniProtKB-KW"/>
</dbReference>
<evidence type="ECO:0000313" key="2">
    <source>
        <dbReference type="Proteomes" id="UP000464620"/>
    </source>
</evidence>
<gene>
    <name evidence="1" type="ORF">DS421_19g658730</name>
</gene>
<keyword evidence="1" id="KW-0489">Methyltransferase</keyword>
<keyword evidence="1" id="KW-0808">Transferase</keyword>
<reference evidence="1 2" key="1">
    <citation type="submission" date="2020-01" db="EMBL/GenBank/DDBJ databases">
        <title>Genome sequence of Arachis hypogaea, cultivar Shitouqi.</title>
        <authorList>
            <person name="Zhuang W."/>
            <person name="Chen H."/>
            <person name="Varshney R."/>
            <person name="Wang D."/>
            <person name="Ming R."/>
        </authorList>
    </citation>
    <scope>NUCLEOTIDE SEQUENCE [LARGE SCALE GENOMIC DNA]</scope>
    <source>
        <tissue evidence="1">Young leaf</tissue>
    </source>
</reference>